<dbReference type="EMBL" id="KV450230">
    <property type="protein sequence ID" value="OAX30588.1"/>
    <property type="molecule type" value="Genomic_DNA"/>
</dbReference>
<organism evidence="2 3">
    <name type="scientific">Rhizopogon vinicolor AM-OR11-026</name>
    <dbReference type="NCBI Taxonomy" id="1314800"/>
    <lineage>
        <taxon>Eukaryota</taxon>
        <taxon>Fungi</taxon>
        <taxon>Dikarya</taxon>
        <taxon>Basidiomycota</taxon>
        <taxon>Agaricomycotina</taxon>
        <taxon>Agaricomycetes</taxon>
        <taxon>Agaricomycetidae</taxon>
        <taxon>Boletales</taxon>
        <taxon>Suillineae</taxon>
        <taxon>Rhizopogonaceae</taxon>
        <taxon>Rhizopogon</taxon>
    </lineage>
</organism>
<dbReference type="InterPro" id="IPR040521">
    <property type="entry name" value="KDZ"/>
</dbReference>
<feature type="compositionally biased region" description="Basic and acidic residues" evidence="1">
    <location>
        <begin position="10"/>
        <end position="27"/>
    </location>
</feature>
<dbReference type="Proteomes" id="UP000092154">
    <property type="component" value="Unassembled WGS sequence"/>
</dbReference>
<dbReference type="InParanoid" id="A0A1B7MDB9"/>
<gene>
    <name evidence="2" type="ORF">K503DRAFT_788356</name>
</gene>
<proteinExistence type="predicted"/>
<evidence type="ECO:0000256" key="1">
    <source>
        <dbReference type="SAM" id="MobiDB-lite"/>
    </source>
</evidence>
<feature type="non-terminal residue" evidence="2">
    <location>
        <position position="126"/>
    </location>
</feature>
<accession>A0A1B7MDB9</accession>
<evidence type="ECO:0000313" key="3">
    <source>
        <dbReference type="Proteomes" id="UP000092154"/>
    </source>
</evidence>
<dbReference type="Pfam" id="PF18758">
    <property type="entry name" value="KDZ"/>
    <property type="match status" value="1"/>
</dbReference>
<name>A0A1B7MDB9_9AGAM</name>
<feature type="region of interest" description="Disordered" evidence="1">
    <location>
        <begin position="1"/>
        <end position="27"/>
    </location>
</feature>
<sequence length="126" mass="14072">MPAPWENLPEDWHDAPQAKRDVSKDKVDPSLGDGWAYFVKHEDYKTYVKEHTSAVQEKSTCASHNAVNMADTKSNRGLATTGVGTIDWNGVGDLQKGERYVNMDDLFFLTLHGISLDVLNISYDIA</sequence>
<evidence type="ECO:0000313" key="2">
    <source>
        <dbReference type="EMBL" id="OAX30588.1"/>
    </source>
</evidence>
<dbReference type="OrthoDB" id="3235114at2759"/>
<reference evidence="2 3" key="1">
    <citation type="submission" date="2016-06" db="EMBL/GenBank/DDBJ databases">
        <title>Comparative genomics of the ectomycorrhizal sister species Rhizopogon vinicolor and Rhizopogon vesiculosus (Basidiomycota: Boletales) reveals a divergence of the mating type B locus.</title>
        <authorList>
            <consortium name="DOE Joint Genome Institute"/>
            <person name="Mujic A.B."/>
            <person name="Kuo A."/>
            <person name="Tritt A."/>
            <person name="Lipzen A."/>
            <person name="Chen C."/>
            <person name="Johnson J."/>
            <person name="Sharma A."/>
            <person name="Barry K."/>
            <person name="Grigoriev I.V."/>
            <person name="Spatafora J.W."/>
        </authorList>
    </citation>
    <scope>NUCLEOTIDE SEQUENCE [LARGE SCALE GENOMIC DNA]</scope>
    <source>
        <strain evidence="2 3">AM-OR11-026</strain>
    </source>
</reference>
<keyword evidence="3" id="KW-1185">Reference proteome</keyword>
<dbReference type="AlphaFoldDB" id="A0A1B7MDB9"/>
<dbReference type="STRING" id="1314800.A0A1B7MDB9"/>
<protein>
    <submittedName>
        <fullName evidence="2">Uncharacterized protein</fullName>
    </submittedName>
</protein>